<keyword evidence="2" id="KW-1185">Reference proteome</keyword>
<sequence>MNNSLRAMILLRTNENDKIKTLMTPIVLLDIANSASARYTYGPWVPVAKRDF</sequence>
<evidence type="ECO:0000313" key="2">
    <source>
        <dbReference type="Proteomes" id="UP000613266"/>
    </source>
</evidence>
<dbReference type="Proteomes" id="UP000613266">
    <property type="component" value="Unassembled WGS sequence"/>
</dbReference>
<name>A0A931J242_9BURK</name>
<evidence type="ECO:0000313" key="1">
    <source>
        <dbReference type="EMBL" id="MBH9575547.1"/>
    </source>
</evidence>
<dbReference type="AlphaFoldDB" id="A0A931J242"/>
<proteinExistence type="predicted"/>
<accession>A0A931J242</accession>
<reference evidence="1" key="1">
    <citation type="submission" date="2020-12" db="EMBL/GenBank/DDBJ databases">
        <title>The genome sequence of Inhella sp. 1Y17.</title>
        <authorList>
            <person name="Liu Y."/>
        </authorList>
    </citation>
    <scope>NUCLEOTIDE SEQUENCE</scope>
    <source>
        <strain evidence="1">1Y17</strain>
    </source>
</reference>
<organism evidence="1 2">
    <name type="scientific">Inhella proteolytica</name>
    <dbReference type="NCBI Taxonomy" id="2795029"/>
    <lineage>
        <taxon>Bacteria</taxon>
        <taxon>Pseudomonadati</taxon>
        <taxon>Pseudomonadota</taxon>
        <taxon>Betaproteobacteria</taxon>
        <taxon>Burkholderiales</taxon>
        <taxon>Sphaerotilaceae</taxon>
        <taxon>Inhella</taxon>
    </lineage>
</organism>
<protein>
    <submittedName>
        <fullName evidence="1">Uncharacterized protein</fullName>
    </submittedName>
</protein>
<dbReference type="EMBL" id="JAEDAK010000001">
    <property type="protein sequence ID" value="MBH9575547.1"/>
    <property type="molecule type" value="Genomic_DNA"/>
</dbReference>
<gene>
    <name evidence="1" type="ORF">I7X39_01390</name>
</gene>
<comment type="caution">
    <text evidence="1">The sequence shown here is derived from an EMBL/GenBank/DDBJ whole genome shotgun (WGS) entry which is preliminary data.</text>
</comment>